<dbReference type="InParanoid" id="C3XXP6"/>
<gene>
    <name evidence="1" type="ORF">BRAFLDRAFT_63869</name>
</gene>
<dbReference type="AlphaFoldDB" id="C3XXP6"/>
<dbReference type="eggNOG" id="KOG2241">
    <property type="taxonomic scope" value="Eukaryota"/>
</dbReference>
<dbReference type="Gene3D" id="3.40.50.300">
    <property type="entry name" value="P-loop containing nucleotide triphosphate hydrolases"/>
    <property type="match status" value="1"/>
</dbReference>
<sequence>MGSSFFSEAHRKRQELLDYRFGDIHGQRYFSGLDIRDMREGGVRIGLLGPIGSGKSSFINTCERALKPELRKGTAEIQTGHGEGTIVLQEFLDDIDNGFRLVDTRGLFRHNIDEFKALADIIYGRIKPGQMQDRIVIAMCNLKPAFPTLGEPDPVLQPKKKVWETVQPDLQVTSDKVATYKGVPFTVAGKGVCTSKTMTNSGIK</sequence>
<evidence type="ECO:0000313" key="1">
    <source>
        <dbReference type="EMBL" id="EEN67506.1"/>
    </source>
</evidence>
<accession>C3XXP6</accession>
<dbReference type="InterPro" id="IPR027417">
    <property type="entry name" value="P-loop_NTPase"/>
</dbReference>
<protein>
    <submittedName>
        <fullName evidence="1">Uncharacterized protein</fullName>
    </submittedName>
</protein>
<name>C3XXP6_BRAFL</name>
<dbReference type="PANTHER" id="PTHR14241:SF31">
    <property type="entry name" value="RIBOSOMAL PROTEIN S23 MITOCHONDRIAL CONSERVED DOMAIN-CONTAINING PROTEIN"/>
    <property type="match status" value="1"/>
</dbReference>
<proteinExistence type="predicted"/>
<organism>
    <name type="scientific">Branchiostoma floridae</name>
    <name type="common">Florida lancelet</name>
    <name type="synonym">Amphioxus</name>
    <dbReference type="NCBI Taxonomy" id="7739"/>
    <lineage>
        <taxon>Eukaryota</taxon>
        <taxon>Metazoa</taxon>
        <taxon>Chordata</taxon>
        <taxon>Cephalochordata</taxon>
        <taxon>Leptocardii</taxon>
        <taxon>Amphioxiformes</taxon>
        <taxon>Branchiostomatidae</taxon>
        <taxon>Branchiostoma</taxon>
    </lineage>
</organism>
<reference evidence="1" key="1">
    <citation type="journal article" date="2008" name="Nature">
        <title>The amphioxus genome and the evolution of the chordate karyotype.</title>
        <authorList>
            <consortium name="US DOE Joint Genome Institute (JGI-PGF)"/>
            <person name="Putnam N.H."/>
            <person name="Butts T."/>
            <person name="Ferrier D.E.K."/>
            <person name="Furlong R.F."/>
            <person name="Hellsten U."/>
            <person name="Kawashima T."/>
            <person name="Robinson-Rechavi M."/>
            <person name="Shoguchi E."/>
            <person name="Terry A."/>
            <person name="Yu J.-K."/>
            <person name="Benito-Gutierrez E.L."/>
            <person name="Dubchak I."/>
            <person name="Garcia-Fernandez J."/>
            <person name="Gibson-Brown J.J."/>
            <person name="Grigoriev I.V."/>
            <person name="Horton A.C."/>
            <person name="de Jong P.J."/>
            <person name="Jurka J."/>
            <person name="Kapitonov V.V."/>
            <person name="Kohara Y."/>
            <person name="Kuroki Y."/>
            <person name="Lindquist E."/>
            <person name="Lucas S."/>
            <person name="Osoegawa K."/>
            <person name="Pennacchio L.A."/>
            <person name="Salamov A.A."/>
            <person name="Satou Y."/>
            <person name="Sauka-Spengler T."/>
            <person name="Schmutz J."/>
            <person name="Shin-I T."/>
            <person name="Toyoda A."/>
            <person name="Bronner-Fraser M."/>
            <person name="Fujiyama A."/>
            <person name="Holland L.Z."/>
            <person name="Holland P.W.H."/>
            <person name="Satoh N."/>
            <person name="Rokhsar D.S."/>
        </authorList>
    </citation>
    <scope>NUCLEOTIDE SEQUENCE [LARGE SCALE GENOMIC DNA]</scope>
    <source>
        <strain evidence="1">S238N-H82</strain>
        <tissue evidence="1">Testes</tissue>
    </source>
</reference>
<dbReference type="EMBL" id="GG666471">
    <property type="protein sequence ID" value="EEN67506.1"/>
    <property type="molecule type" value="Genomic_DNA"/>
</dbReference>
<dbReference type="InterPro" id="IPR012340">
    <property type="entry name" value="NA-bd_OB-fold"/>
</dbReference>
<dbReference type="SUPFAM" id="SSF52540">
    <property type="entry name" value="P-loop containing nucleoside triphosphate hydrolases"/>
    <property type="match status" value="1"/>
</dbReference>
<dbReference type="STRING" id="7739.C3XXP6"/>
<dbReference type="Gene3D" id="2.40.50.140">
    <property type="entry name" value="Nucleic acid-binding proteins"/>
    <property type="match status" value="1"/>
</dbReference>
<dbReference type="PANTHER" id="PTHR14241">
    <property type="entry name" value="INTERFERON-INDUCED PROTEIN 44"/>
    <property type="match status" value="1"/>
</dbReference>